<dbReference type="PANTHER" id="PTHR40074">
    <property type="entry name" value="O-ACETYLTRANSFERASE WECH"/>
    <property type="match status" value="1"/>
</dbReference>
<evidence type="ECO:0000256" key="2">
    <source>
        <dbReference type="ARBA" id="ARBA00007400"/>
    </source>
</evidence>
<evidence type="ECO:0000256" key="4">
    <source>
        <dbReference type="ARBA" id="ARBA00022692"/>
    </source>
</evidence>
<keyword evidence="4 8" id="KW-0812">Transmembrane</keyword>
<dbReference type="GO" id="GO:0005886">
    <property type="term" value="C:plasma membrane"/>
    <property type="evidence" value="ECO:0007669"/>
    <property type="project" value="UniProtKB-SubCell"/>
</dbReference>
<organism evidence="10 11">
    <name type="scientific">Gordonia paraffinivorans</name>
    <dbReference type="NCBI Taxonomy" id="175628"/>
    <lineage>
        <taxon>Bacteria</taxon>
        <taxon>Bacillati</taxon>
        <taxon>Actinomycetota</taxon>
        <taxon>Actinomycetes</taxon>
        <taxon>Mycobacteriales</taxon>
        <taxon>Gordoniaceae</taxon>
        <taxon>Gordonia</taxon>
    </lineage>
</organism>
<dbReference type="Pfam" id="PF01757">
    <property type="entry name" value="Acyl_transf_3"/>
    <property type="match status" value="1"/>
</dbReference>
<evidence type="ECO:0000256" key="1">
    <source>
        <dbReference type="ARBA" id="ARBA00004651"/>
    </source>
</evidence>
<dbReference type="Proteomes" id="UP000360750">
    <property type="component" value="Unassembled WGS sequence"/>
</dbReference>
<feature type="compositionally biased region" description="Low complexity" evidence="7">
    <location>
        <begin position="14"/>
        <end position="55"/>
    </location>
</feature>
<feature type="transmembrane region" description="Helical" evidence="8">
    <location>
        <begin position="382"/>
        <end position="406"/>
    </location>
</feature>
<feature type="transmembrane region" description="Helical" evidence="8">
    <location>
        <begin position="303"/>
        <end position="323"/>
    </location>
</feature>
<feature type="transmembrane region" description="Helical" evidence="8">
    <location>
        <begin position="160"/>
        <end position="180"/>
    </location>
</feature>
<feature type="domain" description="Acyltransferase 3" evidence="9">
    <location>
        <begin position="88"/>
        <end position="432"/>
    </location>
</feature>
<evidence type="ECO:0000259" key="9">
    <source>
        <dbReference type="Pfam" id="PF01757"/>
    </source>
</evidence>
<evidence type="ECO:0000256" key="7">
    <source>
        <dbReference type="SAM" id="MobiDB-lite"/>
    </source>
</evidence>
<dbReference type="PANTHER" id="PTHR40074:SF2">
    <property type="entry name" value="O-ACETYLTRANSFERASE WECH"/>
    <property type="match status" value="1"/>
</dbReference>
<feature type="region of interest" description="Disordered" evidence="7">
    <location>
        <begin position="455"/>
        <end position="481"/>
    </location>
</feature>
<feature type="transmembrane region" description="Helical" evidence="8">
    <location>
        <begin position="418"/>
        <end position="440"/>
    </location>
</feature>
<comment type="caution">
    <text evidence="10">The sequence shown here is derived from an EMBL/GenBank/DDBJ whole genome shotgun (WGS) entry which is preliminary data.</text>
</comment>
<feature type="transmembrane region" description="Helical" evidence="8">
    <location>
        <begin position="235"/>
        <end position="255"/>
    </location>
</feature>
<gene>
    <name evidence="10" type="ORF">NCTC8139_03598</name>
</gene>
<name>A0ABD7V6Q6_9ACTN</name>
<feature type="transmembrane region" description="Helical" evidence="8">
    <location>
        <begin position="343"/>
        <end position="361"/>
    </location>
</feature>
<evidence type="ECO:0000256" key="5">
    <source>
        <dbReference type="ARBA" id="ARBA00022989"/>
    </source>
</evidence>
<reference evidence="10 11" key="1">
    <citation type="submission" date="2019-02" db="EMBL/GenBank/DDBJ databases">
        <authorList>
            <consortium name="Pathogen Informatics"/>
        </authorList>
    </citation>
    <scope>NUCLEOTIDE SEQUENCE [LARGE SCALE GENOMIC DNA]</scope>
    <source>
        <strain evidence="10 11">3012STDY6756503</strain>
    </source>
</reference>
<dbReference type="InterPro" id="IPR002656">
    <property type="entry name" value="Acyl_transf_3_dom"/>
</dbReference>
<feature type="transmembrane region" description="Helical" evidence="8">
    <location>
        <begin position="208"/>
        <end position="228"/>
    </location>
</feature>
<evidence type="ECO:0000313" key="10">
    <source>
        <dbReference type="EMBL" id="VFA90020.1"/>
    </source>
</evidence>
<feature type="compositionally biased region" description="Basic and acidic residues" evidence="7">
    <location>
        <begin position="457"/>
        <end position="470"/>
    </location>
</feature>
<comment type="similarity">
    <text evidence="2">Belongs to the acyltransferase 3 family.</text>
</comment>
<evidence type="ECO:0000256" key="3">
    <source>
        <dbReference type="ARBA" id="ARBA00022475"/>
    </source>
</evidence>
<accession>A0ABD7V6Q6</accession>
<evidence type="ECO:0000256" key="8">
    <source>
        <dbReference type="SAM" id="Phobius"/>
    </source>
</evidence>
<feature type="transmembrane region" description="Helical" evidence="8">
    <location>
        <begin position="275"/>
        <end position="291"/>
    </location>
</feature>
<keyword evidence="6 8" id="KW-0472">Membrane</keyword>
<dbReference type="EMBL" id="CAACYD010000007">
    <property type="protein sequence ID" value="VFA90020.1"/>
    <property type="molecule type" value="Genomic_DNA"/>
</dbReference>
<feature type="transmembrane region" description="Helical" evidence="8">
    <location>
        <begin position="89"/>
        <end position="107"/>
    </location>
</feature>
<proteinExistence type="inferred from homology"/>
<evidence type="ECO:0000313" key="11">
    <source>
        <dbReference type="Proteomes" id="UP000360750"/>
    </source>
</evidence>
<keyword evidence="3" id="KW-1003">Cell membrane</keyword>
<feature type="transmembrane region" description="Helical" evidence="8">
    <location>
        <begin position="119"/>
        <end position="140"/>
    </location>
</feature>
<feature type="region of interest" description="Disordered" evidence="7">
    <location>
        <begin position="1"/>
        <end position="70"/>
    </location>
</feature>
<evidence type="ECO:0000256" key="6">
    <source>
        <dbReference type="ARBA" id="ARBA00023136"/>
    </source>
</evidence>
<comment type="subcellular location">
    <subcellularLocation>
        <location evidence="1">Cell membrane</location>
        <topology evidence="1">Multi-pass membrane protein</topology>
    </subcellularLocation>
</comment>
<protein>
    <submittedName>
        <fullName evidence="10">Uncharacterized protein conserved in bacteria</fullName>
    </submittedName>
</protein>
<keyword evidence="5 8" id="KW-1133">Transmembrane helix</keyword>
<dbReference type="AlphaFoldDB" id="A0ABD7V6Q6"/>
<sequence>MHAASSARTAGDDVSTSEVSSTSVAETAPATAETDPSPATGTPDAGSAATAASDADGSDEATRRDSARQGAVDAAAIKKARSRAHTADFVRVALFAFVVVAHSVNAINGGPDEVRAANLIGTLCHLTRYGFVAVTLYVLVLSTQGRDMSPVQFWRRRFGLVIWPYLAWTVIYTITDHVIIRDNPFPPMNELFPQLAHDLLVGEGKYQLYFLLISMQIYLFFPLISWIFERGRNHPWTLLSIGAVIQVAMFVVYQYLPRPSGQFWDVTYQHLWKTLPMYALFIAMGVLAAQHQQAVDKWLRDHMAAVFLVAVGAAAFTSAAYLLATSPGNVPWKANTAWNPASLPWYVAGFVLLWLIGLLWDDRRASGRPAAANVVTKATLRAFGVFAVHPLILDVLGRVGFLSGLFEWFPNSATLRSVILVVVVLTLSLLLVELLLRLPFSKYLTARPRIPLRLGRRTKDDGRKTDDQKTPTEAPVAATRN</sequence>